<dbReference type="PANTHER" id="PTHR34220">
    <property type="entry name" value="SENSOR HISTIDINE KINASE YPDA"/>
    <property type="match status" value="1"/>
</dbReference>
<dbReference type="AlphaFoldDB" id="A0A4R4E6D0"/>
<dbReference type="InterPro" id="IPR010559">
    <property type="entry name" value="Sig_transdc_His_kin_internal"/>
</dbReference>
<evidence type="ECO:0000259" key="1">
    <source>
        <dbReference type="Pfam" id="PF06580"/>
    </source>
</evidence>
<keyword evidence="3" id="KW-1185">Reference proteome</keyword>
<dbReference type="PANTHER" id="PTHR34220:SF7">
    <property type="entry name" value="SENSOR HISTIDINE KINASE YPDA"/>
    <property type="match status" value="1"/>
</dbReference>
<evidence type="ECO:0000313" key="3">
    <source>
        <dbReference type="Proteomes" id="UP000295164"/>
    </source>
</evidence>
<dbReference type="GO" id="GO:0000155">
    <property type="term" value="F:phosphorelay sensor kinase activity"/>
    <property type="evidence" value="ECO:0007669"/>
    <property type="project" value="InterPro"/>
</dbReference>
<sequence>MKHLYAKEQRNLQLQKEAGEAQLQLLKAQVHPHFLFNTLNNIYAQTQTTAPEAASMLLRLSDLLRFMLYDGNKPLVPLDRELKLLQDYMHLEQQRYGNKLELSIDLPGDTRGLQIAPLLLLPYVENCFKHGASQLLDQPWISLQVRLDGNWMKLKLLNACVARGGGRREGIGMSNVARRLQLLYPDRHQLTITAGEEVFIVNLKLELEPGAPAPARNRISTAHHE</sequence>
<dbReference type="Proteomes" id="UP000295164">
    <property type="component" value="Unassembled WGS sequence"/>
</dbReference>
<comment type="caution">
    <text evidence="2">The sequence shown here is derived from an EMBL/GenBank/DDBJ whole genome shotgun (WGS) entry which is preliminary data.</text>
</comment>
<dbReference type="InterPro" id="IPR050640">
    <property type="entry name" value="Bact_2-comp_sensor_kinase"/>
</dbReference>
<name>A0A4R4E6D0_9BACT</name>
<reference evidence="2 3" key="1">
    <citation type="submission" date="2019-03" db="EMBL/GenBank/DDBJ databases">
        <authorList>
            <person name="Kim M.K.M."/>
        </authorList>
    </citation>
    <scope>NUCLEOTIDE SEQUENCE [LARGE SCALE GENOMIC DNA]</scope>
    <source>
        <strain evidence="2 3">17J68-15</strain>
    </source>
</reference>
<protein>
    <submittedName>
        <fullName evidence="2">Two-component system sensor protein</fullName>
    </submittedName>
</protein>
<dbReference type="OrthoDB" id="9792992at2"/>
<organism evidence="2 3">
    <name type="scientific">Flaviaesturariibacter aridisoli</name>
    <dbReference type="NCBI Taxonomy" id="2545761"/>
    <lineage>
        <taxon>Bacteria</taxon>
        <taxon>Pseudomonadati</taxon>
        <taxon>Bacteroidota</taxon>
        <taxon>Chitinophagia</taxon>
        <taxon>Chitinophagales</taxon>
        <taxon>Chitinophagaceae</taxon>
        <taxon>Flaviaestuariibacter</taxon>
    </lineage>
</organism>
<gene>
    <name evidence="2" type="ORF">E0486_02285</name>
</gene>
<dbReference type="GO" id="GO:0016020">
    <property type="term" value="C:membrane"/>
    <property type="evidence" value="ECO:0007669"/>
    <property type="project" value="InterPro"/>
</dbReference>
<accession>A0A4R4E6D0</accession>
<proteinExistence type="predicted"/>
<feature type="domain" description="Signal transduction histidine kinase internal region" evidence="1">
    <location>
        <begin position="21"/>
        <end position="100"/>
    </location>
</feature>
<evidence type="ECO:0000313" key="2">
    <source>
        <dbReference type="EMBL" id="TCZ74607.1"/>
    </source>
</evidence>
<dbReference type="EMBL" id="SKFH01000002">
    <property type="protein sequence ID" value="TCZ74607.1"/>
    <property type="molecule type" value="Genomic_DNA"/>
</dbReference>
<dbReference type="Pfam" id="PF06580">
    <property type="entry name" value="His_kinase"/>
    <property type="match status" value="1"/>
</dbReference>